<organism evidence="2 3">
    <name type="scientific">Turneriella parva (strain ATCC BAA-1111 / DSM 21527 / NCTC 11395 / H)</name>
    <name type="common">Leptospira parva</name>
    <dbReference type="NCBI Taxonomy" id="869212"/>
    <lineage>
        <taxon>Bacteria</taxon>
        <taxon>Pseudomonadati</taxon>
        <taxon>Spirochaetota</taxon>
        <taxon>Spirochaetia</taxon>
        <taxon>Leptospirales</taxon>
        <taxon>Leptospiraceae</taxon>
        <taxon>Turneriella</taxon>
    </lineage>
</organism>
<keyword evidence="1" id="KW-0812">Transmembrane</keyword>
<dbReference type="RefSeq" id="WP_014801228.1">
    <property type="nucleotide sequence ID" value="NC_018020.1"/>
</dbReference>
<dbReference type="STRING" id="869212.Turpa_0043"/>
<evidence type="ECO:0000313" key="2">
    <source>
        <dbReference type="EMBL" id="AFM10706.1"/>
    </source>
</evidence>
<feature type="transmembrane region" description="Helical" evidence="1">
    <location>
        <begin position="43"/>
        <end position="64"/>
    </location>
</feature>
<dbReference type="OrthoDB" id="511803at2"/>
<sequence>MAEAKSLKDGNLSLLLSFMGFHAILIFWLMLDVPLNPADLKAIAQFKWLQSGLIGICSIALIFLNRLGSPHIKAALVFWKSKYPYPGCRAFSKLAQGDDRIQMEKLRRAVGGELPHDPKSQNIAWYKLYQV</sequence>
<keyword evidence="1" id="KW-1133">Transmembrane helix</keyword>
<keyword evidence="1" id="KW-0472">Membrane</keyword>
<dbReference type="EMBL" id="CP002959">
    <property type="protein sequence ID" value="AFM10706.1"/>
    <property type="molecule type" value="Genomic_DNA"/>
</dbReference>
<protein>
    <submittedName>
        <fullName evidence="2">Uncharacterized protein</fullName>
    </submittedName>
</protein>
<dbReference type="Proteomes" id="UP000006048">
    <property type="component" value="Chromosome"/>
</dbReference>
<evidence type="ECO:0000313" key="3">
    <source>
        <dbReference type="Proteomes" id="UP000006048"/>
    </source>
</evidence>
<dbReference type="AlphaFoldDB" id="I4B099"/>
<gene>
    <name evidence="2" type="ordered locus">Turpa_0043</name>
</gene>
<dbReference type="KEGG" id="tpx:Turpa_0043"/>
<feature type="transmembrane region" description="Helical" evidence="1">
    <location>
        <begin position="12"/>
        <end position="31"/>
    </location>
</feature>
<accession>I4B099</accession>
<keyword evidence="3" id="KW-1185">Reference proteome</keyword>
<name>I4B099_TURPD</name>
<reference evidence="2 3" key="1">
    <citation type="submission" date="2012-06" db="EMBL/GenBank/DDBJ databases">
        <title>The complete chromosome of genome of Turneriella parva DSM 21527.</title>
        <authorList>
            <consortium name="US DOE Joint Genome Institute (JGI-PGF)"/>
            <person name="Lucas S."/>
            <person name="Han J."/>
            <person name="Lapidus A."/>
            <person name="Bruce D."/>
            <person name="Goodwin L."/>
            <person name="Pitluck S."/>
            <person name="Peters L."/>
            <person name="Kyrpides N."/>
            <person name="Mavromatis K."/>
            <person name="Ivanova N."/>
            <person name="Mikhailova N."/>
            <person name="Chertkov O."/>
            <person name="Detter J.C."/>
            <person name="Tapia R."/>
            <person name="Han C."/>
            <person name="Land M."/>
            <person name="Hauser L."/>
            <person name="Markowitz V."/>
            <person name="Cheng J.-F."/>
            <person name="Hugenholtz P."/>
            <person name="Woyke T."/>
            <person name="Wu D."/>
            <person name="Gronow S."/>
            <person name="Wellnitz S."/>
            <person name="Brambilla E."/>
            <person name="Klenk H.-P."/>
            <person name="Eisen J.A."/>
        </authorList>
    </citation>
    <scope>NUCLEOTIDE SEQUENCE [LARGE SCALE GENOMIC DNA]</scope>
    <source>
        <strain evidence="3">ATCC BAA-1111 / DSM 21527 / NCTC 11395 / H</strain>
    </source>
</reference>
<proteinExistence type="predicted"/>
<evidence type="ECO:0000256" key="1">
    <source>
        <dbReference type="SAM" id="Phobius"/>
    </source>
</evidence>
<dbReference type="HOGENOM" id="CLU_1926661_0_0_12"/>